<dbReference type="PANTHER" id="PTHR48228">
    <property type="entry name" value="SUCCINYL-COA--D-CITRAMALATE COA-TRANSFERASE"/>
    <property type="match status" value="1"/>
</dbReference>
<evidence type="ECO:0008006" key="3">
    <source>
        <dbReference type="Google" id="ProtNLM"/>
    </source>
</evidence>
<name>A0A7S1WW64_ALECA</name>
<gene>
    <name evidence="2" type="ORF">ACAT0790_LOCUS66884</name>
</gene>
<dbReference type="Gene3D" id="3.40.50.10540">
    <property type="entry name" value="Crotonobetainyl-coa:carnitine coa-transferase, domain 1"/>
    <property type="match status" value="1"/>
</dbReference>
<dbReference type="SUPFAM" id="SSF89796">
    <property type="entry name" value="CoA-transferase family III (CaiB/BaiF)"/>
    <property type="match status" value="1"/>
</dbReference>
<protein>
    <recommendedName>
        <fullName evidence="3">Formyl-CoA transferase</fullName>
    </recommendedName>
</protein>
<reference evidence="2" key="1">
    <citation type="submission" date="2021-01" db="EMBL/GenBank/DDBJ databases">
        <authorList>
            <person name="Corre E."/>
            <person name="Pelletier E."/>
            <person name="Niang G."/>
            <person name="Scheremetjew M."/>
            <person name="Finn R."/>
            <person name="Kale V."/>
            <person name="Holt S."/>
            <person name="Cochrane G."/>
            <person name="Meng A."/>
            <person name="Brown T."/>
            <person name="Cohen L."/>
        </authorList>
    </citation>
    <scope>NUCLEOTIDE SEQUENCE</scope>
    <source>
        <strain evidence="2">OF101</strain>
    </source>
</reference>
<dbReference type="EMBL" id="HBGE01112168">
    <property type="protein sequence ID" value="CAD9190110.1"/>
    <property type="molecule type" value="Transcribed_RNA"/>
</dbReference>
<sequence>MPKQPDPSGPLKGIRVIDFTAYQNGPMSTRLLADYGATVIKIEPNDGLGDPGRGAFGRPDGWSPLHNAFNHGKRSLQIDLKHPEAKQIVEKLAAWCDVVVENFKEGVMDNFGIGYEQLRKVNPGLIYCWNSGFGPRGEWSGRASFDMIGQAFSGALVCQGGGPTKGTPTQVLASNVCDQIGGIMGSHAILGALVHKLRTGEGQRVDTSQLGAMVALQQQGIILAAHDGKVQDDGNAPGFGRHDQQIYQCGDGKWMSIGWPTQKFWEIGLKALDRPDLVCPEPQRVKNRRALRRTLGEHLLTQPRAHWLGKLVDAAVPCAPAHSYLDVLEEPQLWANGYLVRLADDTVAVGPSATMSASPPQVQGPVPEPGAHSAEVLRQVVGLTESQIASLVESGVVGLGAPGAAQRQGRLPSKL</sequence>
<dbReference type="Gene3D" id="3.30.1540.10">
    <property type="entry name" value="formyl-coa transferase, domain 3"/>
    <property type="match status" value="1"/>
</dbReference>
<comment type="similarity">
    <text evidence="1">Belongs to the CoA-transferase III family.</text>
</comment>
<evidence type="ECO:0000313" key="2">
    <source>
        <dbReference type="EMBL" id="CAD9190110.1"/>
    </source>
</evidence>
<dbReference type="GO" id="GO:0003824">
    <property type="term" value="F:catalytic activity"/>
    <property type="evidence" value="ECO:0007669"/>
    <property type="project" value="InterPro"/>
</dbReference>
<dbReference type="InterPro" id="IPR044855">
    <property type="entry name" value="CoA-Trfase_III_dom3_sf"/>
</dbReference>
<dbReference type="PANTHER" id="PTHR48228:SF5">
    <property type="entry name" value="ALPHA-METHYLACYL-COA RACEMASE"/>
    <property type="match status" value="1"/>
</dbReference>
<dbReference type="AlphaFoldDB" id="A0A7S1WW64"/>
<dbReference type="Pfam" id="PF02515">
    <property type="entry name" value="CoA_transf_3"/>
    <property type="match status" value="1"/>
</dbReference>
<evidence type="ECO:0000256" key="1">
    <source>
        <dbReference type="ARBA" id="ARBA00008383"/>
    </source>
</evidence>
<organism evidence="2">
    <name type="scientific">Alexandrium catenella</name>
    <name type="common">Red tide dinoflagellate</name>
    <name type="synonym">Gonyaulax catenella</name>
    <dbReference type="NCBI Taxonomy" id="2925"/>
    <lineage>
        <taxon>Eukaryota</taxon>
        <taxon>Sar</taxon>
        <taxon>Alveolata</taxon>
        <taxon>Dinophyceae</taxon>
        <taxon>Gonyaulacales</taxon>
        <taxon>Pyrocystaceae</taxon>
        <taxon>Alexandrium</taxon>
    </lineage>
</organism>
<dbReference type="InterPro" id="IPR023606">
    <property type="entry name" value="CoA-Trfase_III_dom_1_sf"/>
</dbReference>
<accession>A0A7S1WW64</accession>
<proteinExistence type="inferred from homology"/>
<dbReference type="InterPro" id="IPR003673">
    <property type="entry name" value="CoA-Trfase_fam_III"/>
</dbReference>
<dbReference type="InterPro" id="IPR050509">
    <property type="entry name" value="CoA-transferase_III"/>
</dbReference>